<reference evidence="2 3" key="1">
    <citation type="journal article" date="2016" name="Nat. Commun.">
        <title>Thousands of microbial genomes shed light on interconnected biogeochemical processes in an aquifer system.</title>
        <authorList>
            <person name="Anantharaman K."/>
            <person name="Brown C.T."/>
            <person name="Hug L.A."/>
            <person name="Sharon I."/>
            <person name="Castelle C.J."/>
            <person name="Probst A.J."/>
            <person name="Thomas B.C."/>
            <person name="Singh A."/>
            <person name="Wilkins M.J."/>
            <person name="Karaoz U."/>
            <person name="Brodie E.L."/>
            <person name="Williams K.H."/>
            <person name="Hubbard S.S."/>
            <person name="Banfield J.F."/>
        </authorList>
    </citation>
    <scope>NUCLEOTIDE SEQUENCE [LARGE SCALE GENOMIC DNA]</scope>
</reference>
<dbReference type="CDD" id="cd02012">
    <property type="entry name" value="TPP_TK"/>
    <property type="match status" value="1"/>
</dbReference>
<dbReference type="InterPro" id="IPR005474">
    <property type="entry name" value="Transketolase_N"/>
</dbReference>
<evidence type="ECO:0000313" key="3">
    <source>
        <dbReference type="Proteomes" id="UP000178222"/>
    </source>
</evidence>
<dbReference type="InterPro" id="IPR029061">
    <property type="entry name" value="THDP-binding"/>
</dbReference>
<name>A0A1G2RXA8_9BACT</name>
<gene>
    <name evidence="2" type="ORF">A3J30_02985</name>
</gene>
<dbReference type="EMBL" id="MHUL01000019">
    <property type="protein sequence ID" value="OHA76952.1"/>
    <property type="molecule type" value="Genomic_DNA"/>
</dbReference>
<dbReference type="Proteomes" id="UP000178222">
    <property type="component" value="Unassembled WGS sequence"/>
</dbReference>
<dbReference type="PANTHER" id="PTHR47514">
    <property type="entry name" value="TRANSKETOLASE N-TERMINAL SECTION-RELATED"/>
    <property type="match status" value="1"/>
</dbReference>
<feature type="domain" description="Transketolase N-terminal" evidence="1">
    <location>
        <begin position="7"/>
        <end position="254"/>
    </location>
</feature>
<dbReference type="Gene3D" id="3.40.50.970">
    <property type="match status" value="1"/>
</dbReference>
<dbReference type="AlphaFoldDB" id="A0A1G2RXA8"/>
<organism evidence="2 3">
    <name type="scientific">Candidatus Wildermuthbacteria bacterium RIFCSPLOWO2_02_FULL_47_9c</name>
    <dbReference type="NCBI Taxonomy" id="1802466"/>
    <lineage>
        <taxon>Bacteria</taxon>
        <taxon>Candidatus Wildermuthiibacteriota</taxon>
    </lineage>
</organism>
<evidence type="ECO:0000259" key="1">
    <source>
        <dbReference type="Pfam" id="PF00456"/>
    </source>
</evidence>
<dbReference type="Pfam" id="PF00456">
    <property type="entry name" value="Transketolase_N"/>
    <property type="match status" value="1"/>
</dbReference>
<evidence type="ECO:0000313" key="2">
    <source>
        <dbReference type="EMBL" id="OHA76952.1"/>
    </source>
</evidence>
<sequence>MDYSSLAKQIRQNIVRMAFLAKNSHVACALSCADILTVLYFGILSIDPKNPQGPRDRSILSKGHAASALYATLAQRGFFPAEVLDSYCKDGGMLPGHCTKDCVPGVEVSTGSLGHGLSIGAGMALAEKRGNGKERVFVLLSDGECDEGALWEAALFASHHELDNLVAIVDYNKFQGFGKTSDILNLEPFQEKWEGFGWAVVSVDGHNYEELERALKAIPQEQRKPTVLVAHTINGKGVSYMENKLEWHYKSPNEEQYQQALEEIRSL</sequence>
<protein>
    <submittedName>
        <fullName evidence="2">Transketolase</fullName>
    </submittedName>
</protein>
<dbReference type="SUPFAM" id="SSF52518">
    <property type="entry name" value="Thiamin diphosphate-binding fold (THDP-binding)"/>
    <property type="match status" value="1"/>
</dbReference>
<proteinExistence type="predicted"/>
<comment type="caution">
    <text evidence="2">The sequence shown here is derived from an EMBL/GenBank/DDBJ whole genome shotgun (WGS) entry which is preliminary data.</text>
</comment>
<dbReference type="PANTHER" id="PTHR47514:SF2">
    <property type="entry name" value="TRANSKETOLASE"/>
    <property type="match status" value="1"/>
</dbReference>
<accession>A0A1G2RXA8</accession>